<evidence type="ECO:0000256" key="1">
    <source>
        <dbReference type="SAM" id="MobiDB-lite"/>
    </source>
</evidence>
<feature type="compositionally biased region" description="Basic and acidic residues" evidence="1">
    <location>
        <begin position="82"/>
        <end position="101"/>
    </location>
</feature>
<evidence type="ECO:0000256" key="2">
    <source>
        <dbReference type="SAM" id="Phobius"/>
    </source>
</evidence>
<feature type="region of interest" description="Disordered" evidence="1">
    <location>
        <begin position="74"/>
        <end position="101"/>
    </location>
</feature>
<name>A0A6M2D123_RHIMP</name>
<accession>A0A6M2D123</accession>
<protein>
    <submittedName>
        <fullName evidence="3">Uncharacterized protein</fullName>
    </submittedName>
</protein>
<dbReference type="EMBL" id="GHWJ01006633">
    <property type="protein sequence ID" value="NOV39370.1"/>
    <property type="molecule type" value="Transcribed_RNA"/>
</dbReference>
<keyword evidence="2" id="KW-0472">Membrane</keyword>
<dbReference type="AlphaFoldDB" id="A0A6M2D123"/>
<keyword evidence="2" id="KW-1133">Transmembrane helix</keyword>
<proteinExistence type="predicted"/>
<organism evidence="3">
    <name type="scientific">Rhipicephalus microplus</name>
    <name type="common">Cattle tick</name>
    <name type="synonym">Boophilus microplus</name>
    <dbReference type="NCBI Taxonomy" id="6941"/>
    <lineage>
        <taxon>Eukaryota</taxon>
        <taxon>Metazoa</taxon>
        <taxon>Ecdysozoa</taxon>
        <taxon>Arthropoda</taxon>
        <taxon>Chelicerata</taxon>
        <taxon>Arachnida</taxon>
        <taxon>Acari</taxon>
        <taxon>Parasitiformes</taxon>
        <taxon>Ixodida</taxon>
        <taxon>Ixodoidea</taxon>
        <taxon>Ixodidae</taxon>
        <taxon>Rhipicephalinae</taxon>
        <taxon>Rhipicephalus</taxon>
        <taxon>Boophilus</taxon>
    </lineage>
</organism>
<feature type="transmembrane region" description="Helical" evidence="2">
    <location>
        <begin position="12"/>
        <end position="35"/>
    </location>
</feature>
<evidence type="ECO:0000313" key="3">
    <source>
        <dbReference type="EMBL" id="NOV39370.1"/>
    </source>
</evidence>
<reference evidence="3" key="1">
    <citation type="submission" date="2019-09" db="EMBL/GenBank/DDBJ databases">
        <title>Organ-specific transcriptomic study of the physiology of the cattle tick, Rhipicephalus microplus.</title>
        <authorList>
            <person name="Tirloni L."/>
            <person name="Braz G."/>
            <person name="Gandara A.C.P."/>
            <person name="Sabadin G.A."/>
            <person name="da Silva R.M."/>
            <person name="Guizzo M.G."/>
            <person name="Machado J.A."/>
            <person name="Costa E.P."/>
            <person name="Gomes H.F."/>
            <person name="Moraes J."/>
            <person name="Mota M.B.S."/>
            <person name="Mesquita R.D."/>
            <person name="Alvarenga P.H."/>
            <person name="Alves F."/>
            <person name="Seixas A."/>
            <person name="da Fonseca R.N."/>
            <person name="Fogaca A."/>
            <person name="Logullo C."/>
            <person name="Tanaka A."/>
            <person name="Daffre S."/>
            <person name="Termignoni C."/>
            <person name="Vaz I.S.Jr."/>
            <person name="Oliveira P.L."/>
            <person name="Ribeiro J.M."/>
        </authorList>
    </citation>
    <scope>NUCLEOTIDE SEQUENCE</scope>
    <source>
        <strain evidence="3">Porto Alegre</strain>
    </source>
</reference>
<sequence>MFRSHIFPLYKLSFFWSSFIGALLTILLGTALGVLTGGVKACGNNVSLTSPLFLNLWRRFKFFANIIQVDKESKNGGSTLLRNDEDVREKTSRVTKPRNSEEEKCIFASGLLTNAGTNELSL</sequence>
<keyword evidence="2" id="KW-0812">Transmembrane</keyword>